<name>A0A8T0GG90_CERPU</name>
<dbReference type="InterPro" id="IPR036412">
    <property type="entry name" value="HAD-like_sf"/>
</dbReference>
<dbReference type="PIRSF" id="PIRSF004682">
    <property type="entry name" value="GmhB"/>
    <property type="match status" value="1"/>
</dbReference>
<dbReference type="Gene3D" id="3.40.50.1000">
    <property type="entry name" value="HAD superfamily/HAD-like"/>
    <property type="match status" value="1"/>
</dbReference>
<keyword evidence="5" id="KW-0378">Hydrolase</keyword>
<dbReference type="EMBL" id="CM026432">
    <property type="protein sequence ID" value="KAG0557199.1"/>
    <property type="molecule type" value="Genomic_DNA"/>
</dbReference>
<dbReference type="Proteomes" id="UP000822688">
    <property type="component" value="Chromosome 11"/>
</dbReference>
<sequence length="178" mass="19295">MIEAPAGAAPLRPAAFLDRDGVINVDHGFTHRPEDLAFTQTAVDGIRALNRAGYLVIVVTNQSGVARGLYSCADVERFHDHLQQMLAREDAHIDGFYYCPYHPAGSVAAFAIDHEDRKPRPGMLLRAIRDWRIDRARSFLIGDRQSDLDAAAAAGVAGFLVARNNCNLAAQVTGIVGA</sequence>
<dbReference type="InterPro" id="IPR006543">
    <property type="entry name" value="Histidinol-phos"/>
</dbReference>
<evidence type="ECO:0000313" key="8">
    <source>
        <dbReference type="EMBL" id="KAG0557199.1"/>
    </source>
</evidence>
<dbReference type="PANTHER" id="PTHR42891">
    <property type="entry name" value="D-GLYCERO-BETA-D-MANNO-HEPTOSE-1,7-BISPHOSPHATE 7-PHOSPHATASE"/>
    <property type="match status" value="1"/>
</dbReference>
<dbReference type="InterPro" id="IPR023214">
    <property type="entry name" value="HAD_sf"/>
</dbReference>
<dbReference type="GO" id="GO:0016791">
    <property type="term" value="F:phosphatase activity"/>
    <property type="evidence" value="ECO:0007669"/>
    <property type="project" value="InterPro"/>
</dbReference>
<keyword evidence="3" id="KW-0963">Cytoplasm</keyword>
<dbReference type="NCBIfam" id="TIGR01656">
    <property type="entry name" value="Histidinol-ppas"/>
    <property type="match status" value="1"/>
</dbReference>
<evidence type="ECO:0000256" key="3">
    <source>
        <dbReference type="ARBA" id="ARBA00022490"/>
    </source>
</evidence>
<protein>
    <recommendedName>
        <fullName evidence="7">D,D-heptose 1,7-bisphosphate phosphatase</fullName>
    </recommendedName>
</protein>
<keyword evidence="4" id="KW-0479">Metal-binding</keyword>
<dbReference type="PANTHER" id="PTHR42891:SF1">
    <property type="entry name" value="D-GLYCERO-BETA-D-MANNO-HEPTOSE-1,7-BISPHOSPHATE 7-PHOSPHATASE"/>
    <property type="match status" value="1"/>
</dbReference>
<dbReference type="GO" id="GO:0046872">
    <property type="term" value="F:metal ion binding"/>
    <property type="evidence" value="ECO:0007669"/>
    <property type="project" value="UniProtKB-KW"/>
</dbReference>
<dbReference type="InterPro" id="IPR004446">
    <property type="entry name" value="Heptose_bisP_phosphatase"/>
</dbReference>
<keyword evidence="9" id="KW-1185">Reference proteome</keyword>
<gene>
    <name evidence="8" type="ORF">KC19_11G109700</name>
</gene>
<evidence type="ECO:0000256" key="4">
    <source>
        <dbReference type="ARBA" id="ARBA00022723"/>
    </source>
</evidence>
<dbReference type="CDD" id="cd07503">
    <property type="entry name" value="HAD_HisB-N"/>
    <property type="match status" value="1"/>
</dbReference>
<dbReference type="GO" id="GO:0005975">
    <property type="term" value="P:carbohydrate metabolic process"/>
    <property type="evidence" value="ECO:0007669"/>
    <property type="project" value="InterPro"/>
</dbReference>
<evidence type="ECO:0000313" key="9">
    <source>
        <dbReference type="Proteomes" id="UP000822688"/>
    </source>
</evidence>
<dbReference type="InterPro" id="IPR006549">
    <property type="entry name" value="HAD-SF_hydro_IIIA"/>
</dbReference>
<evidence type="ECO:0000256" key="6">
    <source>
        <dbReference type="ARBA" id="ARBA00023277"/>
    </source>
</evidence>
<dbReference type="NCBIfam" id="TIGR00213">
    <property type="entry name" value="GmhB_yaeD"/>
    <property type="match status" value="1"/>
</dbReference>
<organism evidence="8 9">
    <name type="scientific">Ceratodon purpureus</name>
    <name type="common">Fire moss</name>
    <name type="synonym">Dicranum purpureum</name>
    <dbReference type="NCBI Taxonomy" id="3225"/>
    <lineage>
        <taxon>Eukaryota</taxon>
        <taxon>Viridiplantae</taxon>
        <taxon>Streptophyta</taxon>
        <taxon>Embryophyta</taxon>
        <taxon>Bryophyta</taxon>
        <taxon>Bryophytina</taxon>
        <taxon>Bryopsida</taxon>
        <taxon>Dicranidae</taxon>
        <taxon>Pseudoditrichales</taxon>
        <taxon>Ditrichaceae</taxon>
        <taxon>Ceratodon</taxon>
    </lineage>
</organism>
<dbReference type="NCBIfam" id="TIGR01662">
    <property type="entry name" value="HAD-SF-IIIA"/>
    <property type="match status" value="1"/>
</dbReference>
<evidence type="ECO:0000256" key="5">
    <source>
        <dbReference type="ARBA" id="ARBA00022801"/>
    </source>
</evidence>
<proteinExistence type="inferred from homology"/>
<comment type="similarity">
    <text evidence="2">Belongs to the GmhB family.</text>
</comment>
<dbReference type="GO" id="GO:0005737">
    <property type="term" value="C:cytoplasm"/>
    <property type="evidence" value="ECO:0007669"/>
    <property type="project" value="UniProtKB-SubCell"/>
</dbReference>
<dbReference type="Pfam" id="PF13242">
    <property type="entry name" value="Hydrolase_like"/>
    <property type="match status" value="1"/>
</dbReference>
<evidence type="ECO:0000256" key="1">
    <source>
        <dbReference type="ARBA" id="ARBA00004496"/>
    </source>
</evidence>
<comment type="caution">
    <text evidence="8">The sequence shown here is derived from an EMBL/GenBank/DDBJ whole genome shotgun (WGS) entry which is preliminary data.</text>
</comment>
<reference evidence="8 9" key="1">
    <citation type="submission" date="2020-06" db="EMBL/GenBank/DDBJ databases">
        <title>WGS assembly of Ceratodon purpureus strain R40.</title>
        <authorList>
            <person name="Carey S.B."/>
            <person name="Jenkins J."/>
            <person name="Shu S."/>
            <person name="Lovell J.T."/>
            <person name="Sreedasyam A."/>
            <person name="Maumus F."/>
            <person name="Tiley G.P."/>
            <person name="Fernandez-Pozo N."/>
            <person name="Barry K."/>
            <person name="Chen C."/>
            <person name="Wang M."/>
            <person name="Lipzen A."/>
            <person name="Daum C."/>
            <person name="Saski C.A."/>
            <person name="Payton A.C."/>
            <person name="Mcbreen J.C."/>
            <person name="Conrad R.E."/>
            <person name="Kollar L.M."/>
            <person name="Olsson S."/>
            <person name="Huttunen S."/>
            <person name="Landis J.B."/>
            <person name="Wickett N.J."/>
            <person name="Johnson M.G."/>
            <person name="Rensing S.A."/>
            <person name="Grimwood J."/>
            <person name="Schmutz J."/>
            <person name="Mcdaniel S.F."/>
        </authorList>
    </citation>
    <scope>NUCLEOTIDE SEQUENCE [LARGE SCALE GENOMIC DNA]</scope>
    <source>
        <strain evidence="8 9">R40</strain>
    </source>
</reference>
<dbReference type="AlphaFoldDB" id="A0A8T0GG90"/>
<accession>A0A8T0GG90</accession>
<comment type="subcellular location">
    <subcellularLocation>
        <location evidence="1">Cytoplasm</location>
    </subcellularLocation>
</comment>
<evidence type="ECO:0000256" key="7">
    <source>
        <dbReference type="ARBA" id="ARBA00031828"/>
    </source>
</evidence>
<dbReference type="SUPFAM" id="SSF56784">
    <property type="entry name" value="HAD-like"/>
    <property type="match status" value="1"/>
</dbReference>
<keyword evidence="6" id="KW-0119">Carbohydrate metabolism</keyword>
<evidence type="ECO:0000256" key="2">
    <source>
        <dbReference type="ARBA" id="ARBA00005628"/>
    </source>
</evidence>